<reference evidence="3" key="1">
    <citation type="submission" date="2017-07" db="EMBL/GenBank/DDBJ databases">
        <title>Taro Niue Genome Assembly and Annotation.</title>
        <authorList>
            <person name="Atibalentja N."/>
            <person name="Keating K."/>
            <person name="Fields C.J."/>
        </authorList>
    </citation>
    <scope>NUCLEOTIDE SEQUENCE</scope>
    <source>
        <strain evidence="3">Niue_2</strain>
        <tissue evidence="3">Leaf</tissue>
    </source>
</reference>
<name>A0A843W9S0_COLES</name>
<evidence type="ECO:0000256" key="1">
    <source>
        <dbReference type="SAM" id="MobiDB-lite"/>
    </source>
</evidence>
<sequence>MAWGMKLSLCPAALYLIYRSLGEIHRRSVLRQHRVIGPWHFLSAWACGLFPEFAPRALQSPQLFPRMLEFASAEPNCTFKQLFEIRGKLTSIPTDSPGTIHFWHLASHSSPLANRHRECSDSVIEEYVHSVSNQKLARSVLEPELRDWALSIRPSVLTFRRGNVVYLEPYYPFRFSRNFGYDQHIPLSSADFDLSGRAIGGSHLMEQARKWWDFFHRFDTSTFRVPMPSHSPSDTRIHQVVECPNQACKTDCWDVAERKILQLQPQPALDIDREHLLCLKSGNQKAADQYLEARQSAKKKNPPPSLIMPEVAEDAFLATLQHLCNVSYDRLAVMQPWPVEEAAPAVVSQCGEADTTFPYRALSVRLEHTRSHYEYTSWLFVLLHAHNLAIEMNYEVILEQEFHVAFHYADGWGMDYLSLYYFLSSIGQSDLAIFAEDCCRINDVCWLVQEAASRAKQSAHTYWPLSRFYTGVADPSAKERRRRYHELIMKVKRPTYFADEKILFKPQIGKPPVRKSSMATNMARARKAPKRKREMSHSMPSYAEDPSIPSFEEFSSQRVRTAPSGSRWLLSFLFLLLSIHFTHSTWWAADDPPPATDIIGQDLPMPSATSSDVPSPPPVDAAADALVARAASKRPVTKAVARRAKRPPVLSSASLSDEGNFPKGWGKERISALDGIREDSASSVEKSPVVGSGANTAASPELVFVSPITQTLRCELFIDERLTDFEGDQEVGIPEFSMTAGVDHMTVGEIVSDHPSTSNVPSAIEGPIPEDRETLSLVLFGDSSSLPIQAPTTPLADAAIDTEVVVPEAATTSGTPNRTLGVSLASASFSSVELPSCSKEVDRSLWADVDAQVDFQAPTVASPRDISSPDVMAQQQLCALHLLVQQNPDIHYDKVKSIADQMTGVLVLMGCSLTDWANRVTLLFKLLKRRDYLQRELPDQLTAVEMQQSDCEAVGYDEESAILDSSISDLQAELDAAKARRSVLANFRAEQGLLLSQITAFYSTARVAVFCSTVEVTAFYSTVGGLLLSQIMAFYSTARVAAFYSTIEGLLLSQITAFYSTARVAAFYSTIEELLLSQITAFYSTARVAAFYSTVEGVRMMAQFTDALANVGCLSLLMFLRFATQLPV</sequence>
<protein>
    <recommendedName>
        <fullName evidence="2">Aminotransferase-like plant mobile domain-containing protein</fullName>
    </recommendedName>
</protein>
<accession>A0A843W9S0</accession>
<organism evidence="3 4">
    <name type="scientific">Colocasia esculenta</name>
    <name type="common">Wild taro</name>
    <name type="synonym">Arum esculentum</name>
    <dbReference type="NCBI Taxonomy" id="4460"/>
    <lineage>
        <taxon>Eukaryota</taxon>
        <taxon>Viridiplantae</taxon>
        <taxon>Streptophyta</taxon>
        <taxon>Embryophyta</taxon>
        <taxon>Tracheophyta</taxon>
        <taxon>Spermatophyta</taxon>
        <taxon>Magnoliopsida</taxon>
        <taxon>Liliopsida</taxon>
        <taxon>Araceae</taxon>
        <taxon>Aroideae</taxon>
        <taxon>Colocasieae</taxon>
        <taxon>Colocasia</taxon>
    </lineage>
</organism>
<dbReference type="AlphaFoldDB" id="A0A843W9S0"/>
<dbReference type="OrthoDB" id="1744413at2759"/>
<evidence type="ECO:0000313" key="3">
    <source>
        <dbReference type="EMBL" id="MQM04636.1"/>
    </source>
</evidence>
<evidence type="ECO:0000313" key="4">
    <source>
        <dbReference type="Proteomes" id="UP000652761"/>
    </source>
</evidence>
<feature type="domain" description="Aminotransferase-like plant mobile" evidence="2">
    <location>
        <begin position="3"/>
        <end position="216"/>
    </location>
</feature>
<dbReference type="Proteomes" id="UP000652761">
    <property type="component" value="Unassembled WGS sequence"/>
</dbReference>
<gene>
    <name evidence="3" type="ORF">Taro_037441</name>
</gene>
<dbReference type="InterPro" id="IPR019557">
    <property type="entry name" value="AminoTfrase-like_pln_mobile"/>
</dbReference>
<evidence type="ECO:0000259" key="2">
    <source>
        <dbReference type="Pfam" id="PF10536"/>
    </source>
</evidence>
<feature type="region of interest" description="Disordered" evidence="1">
    <location>
        <begin position="512"/>
        <end position="544"/>
    </location>
</feature>
<comment type="caution">
    <text evidence="3">The sequence shown here is derived from an EMBL/GenBank/DDBJ whole genome shotgun (WGS) entry which is preliminary data.</text>
</comment>
<feature type="compositionally biased region" description="Basic residues" evidence="1">
    <location>
        <begin position="524"/>
        <end position="534"/>
    </location>
</feature>
<proteinExistence type="predicted"/>
<dbReference type="Pfam" id="PF10536">
    <property type="entry name" value="PMD"/>
    <property type="match status" value="1"/>
</dbReference>
<keyword evidence="4" id="KW-1185">Reference proteome</keyword>
<dbReference type="EMBL" id="NMUH01003257">
    <property type="protein sequence ID" value="MQM04636.1"/>
    <property type="molecule type" value="Genomic_DNA"/>
</dbReference>